<reference evidence="1 2" key="1">
    <citation type="submission" date="2016-04" db="EMBL/GenBank/DDBJ databases">
        <title>Genome analyses suggest a sexual origin of heterokaryosis in a supposedly ancient asexual fungus.</title>
        <authorList>
            <person name="Ropars J."/>
            <person name="Sedzielewska K."/>
            <person name="Noel J."/>
            <person name="Charron P."/>
            <person name="Farinelli L."/>
            <person name="Marton T."/>
            <person name="Kruger M."/>
            <person name="Pelin A."/>
            <person name="Brachmann A."/>
            <person name="Corradi N."/>
        </authorList>
    </citation>
    <scope>NUCLEOTIDE SEQUENCE [LARGE SCALE GENOMIC DNA]</scope>
    <source>
        <strain evidence="1 2">C2</strain>
    </source>
</reference>
<protein>
    <submittedName>
        <fullName evidence="1">Uncharacterized protein</fullName>
    </submittedName>
</protein>
<gene>
    <name evidence="1" type="ORF">RhiirC2_23307</name>
</gene>
<evidence type="ECO:0000313" key="2">
    <source>
        <dbReference type="Proteomes" id="UP000233469"/>
    </source>
</evidence>
<dbReference type="AlphaFoldDB" id="A0A2N1MYE3"/>
<accession>A0A2N1MYE3</accession>
<proteinExistence type="predicted"/>
<evidence type="ECO:0000313" key="1">
    <source>
        <dbReference type="EMBL" id="PKK66661.1"/>
    </source>
</evidence>
<dbReference type="EMBL" id="LLXL01001063">
    <property type="protein sequence ID" value="PKK66661.1"/>
    <property type="molecule type" value="Genomic_DNA"/>
</dbReference>
<reference evidence="1 2" key="2">
    <citation type="submission" date="2017-10" db="EMBL/GenBank/DDBJ databases">
        <title>Extensive intraspecific genome diversity in a model arbuscular mycorrhizal fungus.</title>
        <authorList>
            <person name="Chen E.C.H."/>
            <person name="Morin E."/>
            <person name="Baudet D."/>
            <person name="Noel J."/>
            <person name="Ndikumana S."/>
            <person name="Charron P."/>
            <person name="St-Onge C."/>
            <person name="Giorgi J."/>
            <person name="Grigoriev I.V."/>
            <person name="Roux C."/>
            <person name="Martin F.M."/>
            <person name="Corradi N."/>
        </authorList>
    </citation>
    <scope>NUCLEOTIDE SEQUENCE [LARGE SCALE GENOMIC DNA]</scope>
    <source>
        <strain evidence="1 2">C2</strain>
    </source>
</reference>
<dbReference type="Proteomes" id="UP000233469">
    <property type="component" value="Unassembled WGS sequence"/>
</dbReference>
<name>A0A2N1MYE3_9GLOM</name>
<sequence length="73" mass="9054">MDGFFFFFVSRNKKDKEYLLHKWLISRFNIGKKKRNLVFKRYKLSEKRGIEFSKESKKRIVYFRFCLLSVSFV</sequence>
<organism evidence="1 2">
    <name type="scientific">Rhizophagus irregularis</name>
    <dbReference type="NCBI Taxonomy" id="588596"/>
    <lineage>
        <taxon>Eukaryota</taxon>
        <taxon>Fungi</taxon>
        <taxon>Fungi incertae sedis</taxon>
        <taxon>Mucoromycota</taxon>
        <taxon>Glomeromycotina</taxon>
        <taxon>Glomeromycetes</taxon>
        <taxon>Glomerales</taxon>
        <taxon>Glomeraceae</taxon>
        <taxon>Rhizophagus</taxon>
    </lineage>
</organism>
<comment type="caution">
    <text evidence="1">The sequence shown here is derived from an EMBL/GenBank/DDBJ whole genome shotgun (WGS) entry which is preliminary data.</text>
</comment>